<accession>A0A6I3LLN5</accession>
<dbReference type="EMBL" id="WMJX01000028">
    <property type="protein sequence ID" value="MTG98764.1"/>
    <property type="molecule type" value="Genomic_DNA"/>
</dbReference>
<evidence type="ECO:0000313" key="3">
    <source>
        <dbReference type="EMBL" id="MTG98764.1"/>
    </source>
</evidence>
<comment type="caution">
    <text evidence="3">The sequence shown here is derived from an EMBL/GenBank/DDBJ whole genome shotgun (WGS) entry which is preliminary data.</text>
</comment>
<gene>
    <name evidence="3" type="ORF">GJV76_11590</name>
</gene>
<dbReference type="InterPro" id="IPR025565">
    <property type="entry name" value="DUF4328"/>
</dbReference>
<dbReference type="AlphaFoldDB" id="A0A6I3LLN5"/>
<dbReference type="Pfam" id="PF14219">
    <property type="entry name" value="DUF4328"/>
    <property type="match status" value="1"/>
</dbReference>
<dbReference type="OrthoDB" id="1439530at2"/>
<feature type="transmembrane region" description="Helical" evidence="1">
    <location>
        <begin position="59"/>
        <end position="79"/>
    </location>
</feature>
<keyword evidence="4" id="KW-1185">Reference proteome</keyword>
<feature type="transmembrane region" description="Helical" evidence="1">
    <location>
        <begin position="181"/>
        <end position="201"/>
    </location>
</feature>
<reference evidence="3 4" key="1">
    <citation type="submission" date="2019-11" db="EMBL/GenBank/DDBJ databases">
        <title>Genome of Strain BIT-d1.</title>
        <authorList>
            <person name="Yang Y."/>
        </authorList>
    </citation>
    <scope>NUCLEOTIDE SEQUENCE [LARGE SCALE GENOMIC DNA]</scope>
    <source>
        <strain evidence="3 4">BIT-d1</strain>
    </source>
</reference>
<keyword evidence="1" id="KW-1133">Transmembrane helix</keyword>
<feature type="transmembrane region" description="Helical" evidence="1">
    <location>
        <begin position="141"/>
        <end position="161"/>
    </location>
</feature>
<feature type="transmembrane region" description="Helical" evidence="1">
    <location>
        <begin position="99"/>
        <end position="120"/>
    </location>
</feature>
<protein>
    <submittedName>
        <fullName evidence="3">DUF4328 domain-containing protein</fullName>
    </submittedName>
</protein>
<dbReference type="RefSeq" id="WP_155092785.1">
    <property type="nucleotide sequence ID" value="NZ_CP102754.1"/>
</dbReference>
<organism evidence="3 4">
    <name type="scientific">Myroides albus</name>
    <dbReference type="NCBI Taxonomy" id="2562892"/>
    <lineage>
        <taxon>Bacteria</taxon>
        <taxon>Pseudomonadati</taxon>
        <taxon>Bacteroidota</taxon>
        <taxon>Flavobacteriia</taxon>
        <taxon>Flavobacteriales</taxon>
        <taxon>Flavobacteriaceae</taxon>
        <taxon>Myroides</taxon>
    </lineage>
</organism>
<feature type="domain" description="DUF4328" evidence="2">
    <location>
        <begin position="56"/>
        <end position="192"/>
    </location>
</feature>
<keyword evidence="1" id="KW-0472">Membrane</keyword>
<name>A0A6I3LLN5_9FLAO</name>
<evidence type="ECO:0000259" key="2">
    <source>
        <dbReference type="Pfam" id="PF14219"/>
    </source>
</evidence>
<proteinExistence type="predicted"/>
<sequence>MDKITHRINQLVKFSSFLLLVDVYALLNFTIMDSIVVSNVLKGIHYKRSDLVHLETISVYLNQFHLVVGVFFVVTFLAWFFNAFKNLQKLDTVFYESKYWTILAWIVPVFNLFLPFTILAKMCRRSYLYLRKNQISYGKKYPFSLFVLWWFIYVVFILINLFRNVLLMYGGFKFLSDLNVYMHLLNFIGVLICFNFVRHFIRLQCLMSSVLPENEEIAE</sequence>
<feature type="transmembrane region" description="Helical" evidence="1">
    <location>
        <begin position="17"/>
        <end position="38"/>
    </location>
</feature>
<evidence type="ECO:0000256" key="1">
    <source>
        <dbReference type="SAM" id="Phobius"/>
    </source>
</evidence>
<evidence type="ECO:0000313" key="4">
    <source>
        <dbReference type="Proteomes" id="UP000438760"/>
    </source>
</evidence>
<dbReference type="Proteomes" id="UP000438760">
    <property type="component" value="Unassembled WGS sequence"/>
</dbReference>
<keyword evidence="1" id="KW-0812">Transmembrane</keyword>